<organism evidence="1 2">
    <name type="scientific">Littorina saxatilis</name>
    <dbReference type="NCBI Taxonomy" id="31220"/>
    <lineage>
        <taxon>Eukaryota</taxon>
        <taxon>Metazoa</taxon>
        <taxon>Spiralia</taxon>
        <taxon>Lophotrochozoa</taxon>
        <taxon>Mollusca</taxon>
        <taxon>Gastropoda</taxon>
        <taxon>Caenogastropoda</taxon>
        <taxon>Littorinimorpha</taxon>
        <taxon>Littorinoidea</taxon>
        <taxon>Littorinidae</taxon>
        <taxon>Littorina</taxon>
    </lineage>
</organism>
<reference evidence="1 2" key="1">
    <citation type="submission" date="2024-02" db="EMBL/GenBank/DDBJ databases">
        <title>Chromosome-scale genome assembly of the rough periwinkle Littorina saxatilis.</title>
        <authorList>
            <person name="De Jode A."/>
            <person name="Faria R."/>
            <person name="Formenti G."/>
            <person name="Sims Y."/>
            <person name="Smith T.P."/>
            <person name="Tracey A."/>
            <person name="Wood J.M.D."/>
            <person name="Zagrodzka Z.B."/>
            <person name="Johannesson K."/>
            <person name="Butlin R.K."/>
            <person name="Leder E.H."/>
        </authorList>
    </citation>
    <scope>NUCLEOTIDE SEQUENCE [LARGE SCALE GENOMIC DNA]</scope>
    <source>
        <strain evidence="1">Snail1</strain>
        <tissue evidence="1">Muscle</tissue>
    </source>
</reference>
<evidence type="ECO:0000313" key="1">
    <source>
        <dbReference type="EMBL" id="KAK7106359.1"/>
    </source>
</evidence>
<dbReference type="Proteomes" id="UP001374579">
    <property type="component" value="Unassembled WGS sequence"/>
</dbReference>
<dbReference type="EMBL" id="JBAMIC010000007">
    <property type="protein sequence ID" value="KAK7106359.1"/>
    <property type="molecule type" value="Genomic_DNA"/>
</dbReference>
<protein>
    <submittedName>
        <fullName evidence="1">Uncharacterized protein</fullName>
    </submittedName>
</protein>
<dbReference type="PANTHER" id="PTHR34415">
    <property type="entry name" value="INTEGRASE CATALYTIC DOMAIN-CONTAINING PROTEIN"/>
    <property type="match status" value="1"/>
</dbReference>
<dbReference type="PANTHER" id="PTHR34415:SF1">
    <property type="entry name" value="INTEGRASE CATALYTIC DOMAIN-CONTAINING PROTEIN"/>
    <property type="match status" value="1"/>
</dbReference>
<name>A0AAN9BJZ3_9CAEN</name>
<proteinExistence type="predicted"/>
<dbReference type="AlphaFoldDB" id="A0AAN9BJZ3"/>
<comment type="caution">
    <text evidence="1">The sequence shown here is derived from an EMBL/GenBank/DDBJ whole genome shotgun (WGS) entry which is preliminary data.</text>
</comment>
<evidence type="ECO:0000313" key="2">
    <source>
        <dbReference type="Proteomes" id="UP001374579"/>
    </source>
</evidence>
<accession>A0AAN9BJZ3</accession>
<keyword evidence="2" id="KW-1185">Reference proteome</keyword>
<sequence>MGAGDTRRGCVVQFTPEEIKAIHLSIAEMDRGAVDMLVLGLISSCINMSEMANADRLCDRKERQRTRCTYKYFGRPVCVTTFRRLLGRMSKERLQNLQDHFKQNGLVPRKLKSGGRKNNTKALTFDDTDAVRRFLLTYAEAHAVHLPGRVPGFKRDDIQLLPSDRS</sequence>
<gene>
    <name evidence="1" type="ORF">V1264_017624</name>
</gene>